<feature type="region of interest" description="Disordered" evidence="1">
    <location>
        <begin position="176"/>
        <end position="249"/>
    </location>
</feature>
<dbReference type="eggNOG" id="ENOG502RDRU">
    <property type="taxonomic scope" value="Eukaryota"/>
</dbReference>
<dbReference type="STRING" id="237631.Q4PDL7"/>
<sequence>MGLRLRILALLLAVSVVAAWPYPSGNHPDNADGARRGEQSPLPGFSVAHPSSPQNEFDPDLLRSLLAKIESEASSHPHVAFQGDGHYYPNVNQPSSLYQASQHGFGSLSRDKGQVGSSQARESFSDTQGLSSSAEPAFKYRKTVQRVADALRQFQANNRLEGAQALRDIIQRHPQLDTTSGSQSQGFRNNFGAAPSVPSRESQGGTIHHGPGDTKVVDIPSDRIEAQTTAEESHESQPLAGHGDGRYRSLPASRADELRKIPTTMLALPPPSRTRYIYDQVDDPAIRDNINNQVFAGKLVWIDRARIPASRIVSSRKQMFRPHRVLPMTNFPEIHLSDGKGSIKDVRFTFHGGGSYRLMSWPEGYNLVEGQNYLAFWGIPEGRQTGRPMLMQNYGYAFLPPQHRLEVNEHLWALKKEIADKASEATWMHA</sequence>
<organism evidence="3">
    <name type="scientific">Mycosarcoma maydis</name>
    <name type="common">Corn smut fungus</name>
    <name type="synonym">Ustilago maydis</name>
    <dbReference type="NCBI Taxonomy" id="5270"/>
    <lineage>
        <taxon>Eukaryota</taxon>
        <taxon>Fungi</taxon>
        <taxon>Dikarya</taxon>
        <taxon>Basidiomycota</taxon>
        <taxon>Ustilaginomycotina</taxon>
        <taxon>Ustilaginomycetes</taxon>
        <taxon>Ustilaginales</taxon>
        <taxon>Ustilaginaceae</taxon>
        <taxon>Mycosarcoma</taxon>
    </lineage>
</organism>
<accession>E3CTM5</accession>
<evidence type="ECO:0000256" key="2">
    <source>
        <dbReference type="SAM" id="SignalP"/>
    </source>
</evidence>
<reference evidence="4" key="1">
    <citation type="submission" date="2003-07" db="EMBL/GenBank/DDBJ databases">
        <authorList>
            <person name="Birren B."/>
            <person name="Nusbaum C."/>
            <person name="Abebe A."/>
            <person name="Abouelleil A."/>
            <person name="Adekoya E."/>
            <person name="Ait-zahra M."/>
            <person name="Allen N."/>
            <person name="Allen T."/>
            <person name="An P."/>
            <person name="Anderson M."/>
            <person name="Anderson S."/>
            <person name="Arachchi H."/>
            <person name="Armbruster J."/>
            <person name="Bachantsang P."/>
            <person name="Baldwin J."/>
            <person name="Barry A."/>
            <person name="Bayul T."/>
            <person name="Blitshsteyn B."/>
            <person name="Bloom T."/>
            <person name="Blye J."/>
            <person name="Boguslavskiy L."/>
            <person name="Borowsky M."/>
            <person name="Boukhgalter B."/>
            <person name="Brunache A."/>
            <person name="Butler J."/>
            <person name="Calixte N."/>
            <person name="Calvo S."/>
            <person name="Camarata J."/>
            <person name="Campo K."/>
            <person name="Chang J."/>
            <person name="Cheshatsang Y."/>
            <person name="Citroen M."/>
            <person name="Collymore A."/>
            <person name="Considine T."/>
            <person name="Cook A."/>
            <person name="Cooke P."/>
            <person name="Corum B."/>
            <person name="Cuomo C."/>
            <person name="David R."/>
            <person name="Dawoe T."/>
            <person name="Degray S."/>
            <person name="Dodge S."/>
            <person name="Dooley K."/>
            <person name="Dorje P."/>
            <person name="Dorjee K."/>
            <person name="Dorris L."/>
            <person name="Duffey N."/>
            <person name="Dupes A."/>
            <person name="Elkins T."/>
            <person name="Engels R."/>
            <person name="Erickson J."/>
            <person name="Farina A."/>
            <person name="Faro S."/>
            <person name="Ferreira P."/>
            <person name="Fischer H."/>
            <person name="Fitzgerald M."/>
            <person name="Foley K."/>
            <person name="Gage D."/>
            <person name="Galagan J."/>
            <person name="Gearin G."/>
            <person name="Gnerre S."/>
            <person name="Gnirke A."/>
            <person name="Goyette A."/>
            <person name="Graham J."/>
            <person name="Grandbois E."/>
            <person name="Gyaltsen K."/>
            <person name="Hafez N."/>
            <person name="Hagopian D."/>
            <person name="Hagos B."/>
            <person name="Hall J."/>
            <person name="Hatcher B."/>
            <person name="Heller A."/>
            <person name="Higgins H."/>
            <person name="Honan T."/>
            <person name="Horn A."/>
            <person name="Houde N."/>
            <person name="Hughes L."/>
            <person name="Hulme W."/>
            <person name="Husby E."/>
            <person name="Iliev I."/>
            <person name="Jaffe D."/>
            <person name="Jones C."/>
            <person name="Kamal M."/>
            <person name="Kamat A."/>
            <person name="Kamvysselis M."/>
            <person name="Karlsson E."/>
            <person name="Kells C."/>
            <person name="Kieu A."/>
            <person name="Kisner P."/>
            <person name="Kodira C."/>
            <person name="Kulbokas E."/>
            <person name="Labutti K."/>
            <person name="Lama D."/>
            <person name="Landers T."/>
            <person name="Leger J."/>
            <person name="Levine S."/>
            <person name="Lewis D."/>
            <person name="Lewis T."/>
            <person name="Lindblad-toh K."/>
            <person name="Liu X."/>
            <person name="Lokyitsang T."/>
            <person name="Lokyitsang Y."/>
            <person name="Lucien O."/>
            <person name="Lui A."/>
            <person name="Ma L.J."/>
            <person name="Mabbitt R."/>
            <person name="Macdonald J."/>
            <person name="Maclean C."/>
            <person name="Major J."/>
            <person name="Manning J."/>
            <person name="Marabella R."/>
            <person name="Maru K."/>
            <person name="Matthews C."/>
            <person name="Mauceli E."/>
            <person name="Mccarthy M."/>
            <person name="Mcdonough S."/>
            <person name="Mcghee T."/>
            <person name="Meldrim J."/>
            <person name="Meneus L."/>
            <person name="Mesirov J."/>
            <person name="Mihalev A."/>
            <person name="Mihova T."/>
            <person name="Mikkelsen T."/>
            <person name="Mlenga V."/>
            <person name="Moru K."/>
            <person name="Mozes J."/>
            <person name="Mulrain L."/>
            <person name="Munson G."/>
            <person name="Naylor J."/>
            <person name="Newes C."/>
            <person name="Nguyen C."/>
            <person name="Nguyen N."/>
            <person name="Nguyen T."/>
            <person name="Nicol R."/>
            <person name="Nielsen C."/>
            <person name="Nizzari M."/>
            <person name="Norbu C."/>
            <person name="Norbu N."/>
            <person name="O'donnell P."/>
            <person name="Okoawo O."/>
            <person name="O'leary S."/>
            <person name="Omotosho B."/>
            <person name="O'neill K."/>
            <person name="Osman S."/>
            <person name="Parker S."/>
            <person name="Perrin D."/>
            <person name="Phunkhang P."/>
            <person name="Piqani B."/>
            <person name="Purcell S."/>
            <person name="Rachupka T."/>
            <person name="Ramasamy U."/>
            <person name="Rameau R."/>
            <person name="Ray V."/>
            <person name="Raymond C."/>
            <person name="Retta R."/>
            <person name="Richardson S."/>
            <person name="Rise C."/>
            <person name="Rodriguez J."/>
            <person name="Rogers J."/>
            <person name="Rogov P."/>
            <person name="Rutman M."/>
            <person name="Schupbach R."/>
            <person name="Seaman C."/>
            <person name="Settipalli S."/>
            <person name="Sharpe T."/>
            <person name="Sheridan J."/>
            <person name="Sherpa N."/>
            <person name="Shi J."/>
            <person name="Smirnov S."/>
            <person name="Smith C."/>
            <person name="Sougnez C."/>
            <person name="Spencer B."/>
            <person name="Stalker J."/>
            <person name="Stange-thomann N."/>
            <person name="Stavropoulos S."/>
            <person name="Stetson K."/>
            <person name="Stone C."/>
            <person name="Stone S."/>
            <person name="Stubbs M."/>
            <person name="Talamas J."/>
            <person name="Tchuinga P."/>
            <person name="Tenzing P."/>
            <person name="Tesfaye S."/>
            <person name="Theodore J."/>
            <person name="Thoulutsang Y."/>
            <person name="Topham K."/>
            <person name="Towey S."/>
            <person name="Tsamla T."/>
            <person name="Tsomo N."/>
            <person name="Vallee D."/>
            <person name="Vassiliev H."/>
            <person name="Venkataraman V."/>
            <person name="Vinson J."/>
            <person name="Vo A."/>
            <person name="Wade C."/>
            <person name="Wang S."/>
            <person name="Wangchuk T."/>
            <person name="Wangdi T."/>
            <person name="Whittaker C."/>
            <person name="Wilkinson J."/>
            <person name="Wu Y."/>
            <person name="Wyman D."/>
            <person name="Yadav S."/>
            <person name="Yang S."/>
            <person name="Yang X."/>
            <person name="Yeager S."/>
            <person name="Yee E."/>
            <person name="Young G."/>
            <person name="Zainoun J."/>
            <person name="Zembeck L."/>
            <person name="Zimmer A."/>
            <person name="Zody M."/>
            <person name="Lander E."/>
        </authorList>
    </citation>
    <scope>NUCLEOTIDE SEQUENCE</scope>
    <source>
        <strain evidence="4">521</strain>
    </source>
</reference>
<dbReference type="VEuPathDB" id="FungiDB:UMAG_01796"/>
<evidence type="ECO:0000256" key="1">
    <source>
        <dbReference type="SAM" id="MobiDB-lite"/>
    </source>
</evidence>
<feature type="compositionally biased region" description="Polar residues" evidence="1">
    <location>
        <begin position="115"/>
        <end position="133"/>
    </location>
</feature>
<dbReference type="Proteomes" id="UP000000561">
    <property type="component" value="Chromosome 3"/>
</dbReference>
<protein>
    <submittedName>
        <fullName evidence="3">Effector family protein Eff1-1</fullName>
    </submittedName>
</protein>
<dbReference type="EMBL" id="BN001507">
    <property type="protein sequence ID" value="CBV36767.1"/>
    <property type="molecule type" value="Genomic_DNA"/>
</dbReference>
<dbReference type="AlphaFoldDB" id="Q4PDL7"/>
<keyword evidence="2" id="KW-0732">Signal</keyword>
<dbReference type="KEGG" id="uma:UMAG_01796"/>
<feature type="compositionally biased region" description="Basic and acidic residues" evidence="1">
    <location>
        <begin position="29"/>
        <end position="38"/>
    </location>
</feature>
<keyword evidence="5" id="KW-1185">Reference proteome</keyword>
<gene>
    <name evidence="3" type="primary">eff1-1</name>
    <name evidence="3" type="ORF">um01796</name>
    <name evidence="4" type="ORF">UMAG_01796</name>
</gene>
<reference evidence="4 5" key="2">
    <citation type="journal article" date="2006" name="Nature">
        <title>Insights from the genome of the biotrophic fungal plant pathogen Ustilago maydis.</title>
        <authorList>
            <person name="Kamper J."/>
            <person name="Kahmann R."/>
            <person name="Bolker M."/>
            <person name="Ma L.J."/>
            <person name="Brefort T."/>
            <person name="Saville B.J."/>
            <person name="Banuett F."/>
            <person name="Kronstad J.W."/>
            <person name="Gold S.E."/>
            <person name="Muller O."/>
            <person name="Perlin M.H."/>
            <person name="Wosten H.A."/>
            <person name="de Vries R."/>
            <person name="Ruiz-Herrera J."/>
            <person name="Reynaga-Pena C.G."/>
            <person name="Snetselaar K."/>
            <person name="McCann M."/>
            <person name="Perez-Martin J."/>
            <person name="Feldbrugge M."/>
            <person name="Basse C.W."/>
            <person name="Steinberg G."/>
            <person name="Ibeas J.I."/>
            <person name="Holloman W."/>
            <person name="Guzman P."/>
            <person name="Farman M."/>
            <person name="Stajich J.E."/>
            <person name="Sentandreu R."/>
            <person name="Gonzalez-Prieto J.M."/>
            <person name="Kennell J.C."/>
            <person name="Molina L."/>
            <person name="Schirawski J."/>
            <person name="Mendoza-Mendoza A."/>
            <person name="Greilinger D."/>
            <person name="Munch K."/>
            <person name="Rossel N."/>
            <person name="Scherer M."/>
            <person name="Vranes M."/>
            <person name="Ladendorf O."/>
            <person name="Vincon V."/>
            <person name="Fuchs U."/>
            <person name="Sandrock B."/>
            <person name="Meng S."/>
            <person name="Ho E.C."/>
            <person name="Cahill M.J."/>
            <person name="Boyce K.J."/>
            <person name="Klose J."/>
            <person name="Klosterman S.J."/>
            <person name="Deelstra H.J."/>
            <person name="Ortiz-Castellanos L."/>
            <person name="Li W."/>
            <person name="Sanchez-Alonso P."/>
            <person name="Schreier P.H."/>
            <person name="Hauser-Hahn I."/>
            <person name="Vaupel M."/>
            <person name="Koopmann E."/>
            <person name="Friedrich G."/>
            <person name="Voss H."/>
            <person name="Schluter T."/>
            <person name="Margolis J."/>
            <person name="Platt D."/>
            <person name="Swimmer C."/>
            <person name="Gnirke A."/>
            <person name="Chen F."/>
            <person name="Vysotskaia V."/>
            <person name="Mannhaupt G."/>
            <person name="Guldener U."/>
            <person name="Munsterkotter M."/>
            <person name="Haase D."/>
            <person name="Oesterheld M."/>
            <person name="Mewes H.W."/>
            <person name="Mauceli E.W."/>
            <person name="DeCaprio D."/>
            <person name="Wade C.M."/>
            <person name="Butler J."/>
            <person name="Young S."/>
            <person name="Jaffe D.B."/>
            <person name="Calvo S."/>
            <person name="Nusbaum C."/>
            <person name="Galagan J."/>
            <person name="Birren B.W."/>
        </authorList>
    </citation>
    <scope>NUCLEOTIDE SEQUENCE [LARGE SCALE GENOMIC DNA]</scope>
    <source>
        <strain evidence="4">521</strain>
        <strain evidence="5">521 / FGSC 9021</strain>
    </source>
</reference>
<feature type="signal peptide" evidence="2">
    <location>
        <begin position="1"/>
        <end position="19"/>
    </location>
</feature>
<proteinExistence type="predicted"/>
<evidence type="ECO:0000313" key="3">
    <source>
        <dbReference type="EMBL" id="CBV36767.1"/>
    </source>
</evidence>
<feature type="compositionally biased region" description="Polar residues" evidence="1">
    <location>
        <begin position="176"/>
        <end position="188"/>
    </location>
</feature>
<reference evidence="3" key="4">
    <citation type="submission" date="2010-07" db="EMBL/GenBank/DDBJ databases">
        <authorList>
            <person name="Mannhaupt G."/>
        </authorList>
    </citation>
    <scope>NUCLEOTIDE SEQUENCE</scope>
    <source>
        <strain evidence="3">521</strain>
    </source>
</reference>
<name>Q4PDL7_MYCMD</name>
<evidence type="ECO:0000313" key="4">
    <source>
        <dbReference type="EMBL" id="KIS70631.1"/>
    </source>
</evidence>
<dbReference type="GeneID" id="23562697"/>
<evidence type="ECO:0000313" key="5">
    <source>
        <dbReference type="Proteomes" id="UP000000561"/>
    </source>
</evidence>
<reference evidence="5" key="5">
    <citation type="submission" date="2014-09" db="EMBL/GenBank/DDBJ databases">
        <authorList>
            <person name="Gueldener U."/>
            <person name="Muensterkoetter M."/>
            <person name="Walter M.C."/>
            <person name="Mannhaupt G."/>
            <person name="Kahmann R."/>
        </authorList>
    </citation>
    <scope>GENOME REANNOTATION</scope>
    <source>
        <strain evidence="5">521 / FGSC 9021</strain>
    </source>
</reference>
<dbReference type="OrthoDB" id="2558149at2759"/>
<feature type="compositionally biased region" description="Basic and acidic residues" evidence="1">
    <location>
        <begin position="210"/>
        <end position="235"/>
    </location>
</feature>
<reference evidence="3" key="3">
    <citation type="journal article" date="2010" name="New Phytol.">
        <title>The use of FLP-mediated recombination for the functional analysis of an effector gene family in the biotrophic smut fungus Ustilago maydis.</title>
        <authorList>
            <person name="Khrunyk Y."/>
            <person name="Muench K."/>
            <person name="Schipper K."/>
            <person name="Lupas A.N."/>
            <person name="Kahmann R."/>
        </authorList>
    </citation>
    <scope>NUCLEOTIDE SEQUENCE</scope>
    <source>
        <strain evidence="3">521</strain>
    </source>
</reference>
<feature type="chain" id="PRO_5010843700" evidence="2">
    <location>
        <begin position="20"/>
        <end position="430"/>
    </location>
</feature>
<feature type="region of interest" description="Disordered" evidence="1">
    <location>
        <begin position="92"/>
        <end position="133"/>
    </location>
</feature>
<feature type="compositionally biased region" description="Polar residues" evidence="1">
    <location>
        <begin position="92"/>
        <end position="104"/>
    </location>
</feature>
<reference evidence="4" key="6">
    <citation type="submission" date="2014-09" db="EMBL/GenBank/DDBJ databases">
        <authorList>
            <person name="Guldener U."/>
            <person name="Munsterkotter M."/>
            <person name="Walter M.C."/>
            <person name="Mannhaupt G."/>
            <person name="Kahmann R."/>
        </authorList>
    </citation>
    <scope>NUCLEOTIDE SEQUENCE</scope>
    <source>
        <strain evidence="4">521</strain>
    </source>
</reference>
<dbReference type="EMBL" id="CM003142">
    <property type="protein sequence ID" value="KIS70631.1"/>
    <property type="molecule type" value="Genomic_DNA"/>
</dbReference>
<feature type="region of interest" description="Disordered" evidence="1">
    <location>
        <begin position="24"/>
        <end position="57"/>
    </location>
</feature>
<accession>Q4PDL7</accession>
<dbReference type="RefSeq" id="XP_011387751.1">
    <property type="nucleotide sequence ID" value="XM_011389449.1"/>
</dbReference>
<dbReference type="HOGENOM" id="CLU_638089_0_0_1"/>